<dbReference type="InParanoid" id="B9STE1"/>
<gene>
    <name evidence="1" type="ORF">RCOM_0661850</name>
</gene>
<dbReference type="PANTHER" id="PTHR47723">
    <property type="entry name" value="OS05G0353850 PROTEIN"/>
    <property type="match status" value="1"/>
</dbReference>
<evidence type="ECO:0000313" key="2">
    <source>
        <dbReference type="Proteomes" id="UP000008311"/>
    </source>
</evidence>
<evidence type="ECO:0000313" key="1">
    <source>
        <dbReference type="EMBL" id="EEF33138.1"/>
    </source>
</evidence>
<dbReference type="CDD" id="cd06222">
    <property type="entry name" value="RNase_H_like"/>
    <property type="match status" value="1"/>
</dbReference>
<name>B9STE1_RICCO</name>
<dbReference type="InterPro" id="IPR044730">
    <property type="entry name" value="RNase_H-like_dom_plant"/>
</dbReference>
<dbReference type="EMBL" id="EQ974128">
    <property type="protein sequence ID" value="EEF33138.1"/>
    <property type="molecule type" value="Genomic_DNA"/>
</dbReference>
<dbReference type="PANTHER" id="PTHR47723:SF19">
    <property type="entry name" value="POLYNUCLEOTIDYL TRANSFERASE, RIBONUCLEASE H-LIKE SUPERFAMILY PROTEIN"/>
    <property type="match status" value="1"/>
</dbReference>
<dbReference type="eggNOG" id="KOG1075">
    <property type="taxonomic scope" value="Eukaryota"/>
</dbReference>
<proteinExistence type="predicted"/>
<organism evidence="1 2">
    <name type="scientific">Ricinus communis</name>
    <name type="common">Castor bean</name>
    <dbReference type="NCBI Taxonomy" id="3988"/>
    <lineage>
        <taxon>Eukaryota</taxon>
        <taxon>Viridiplantae</taxon>
        <taxon>Streptophyta</taxon>
        <taxon>Embryophyta</taxon>
        <taxon>Tracheophyta</taxon>
        <taxon>Spermatophyta</taxon>
        <taxon>Magnoliopsida</taxon>
        <taxon>eudicotyledons</taxon>
        <taxon>Gunneridae</taxon>
        <taxon>Pentapetalae</taxon>
        <taxon>rosids</taxon>
        <taxon>fabids</taxon>
        <taxon>Malpighiales</taxon>
        <taxon>Euphorbiaceae</taxon>
        <taxon>Acalyphoideae</taxon>
        <taxon>Acalypheae</taxon>
        <taxon>Ricinus</taxon>
    </lineage>
</organism>
<evidence type="ECO:0008006" key="3">
    <source>
        <dbReference type="Google" id="ProtNLM"/>
    </source>
</evidence>
<reference evidence="2" key="1">
    <citation type="journal article" date="2010" name="Nat. Biotechnol.">
        <title>Draft genome sequence of the oilseed species Ricinus communis.</title>
        <authorList>
            <person name="Chan A.P."/>
            <person name="Crabtree J."/>
            <person name="Zhao Q."/>
            <person name="Lorenzi H."/>
            <person name="Orvis J."/>
            <person name="Puiu D."/>
            <person name="Melake-Berhan A."/>
            <person name="Jones K.M."/>
            <person name="Redman J."/>
            <person name="Chen G."/>
            <person name="Cahoon E.B."/>
            <person name="Gedil M."/>
            <person name="Stanke M."/>
            <person name="Haas B.J."/>
            <person name="Wortman J.R."/>
            <person name="Fraser-Liggett C.M."/>
            <person name="Ravel J."/>
            <person name="Rabinowicz P.D."/>
        </authorList>
    </citation>
    <scope>NUCLEOTIDE SEQUENCE [LARGE SCALE GENOMIC DNA]</scope>
    <source>
        <strain evidence="2">cv. Hale</strain>
    </source>
</reference>
<dbReference type="AlphaFoldDB" id="B9STE1"/>
<accession>B9STE1</accession>
<protein>
    <recommendedName>
        <fullName evidence="3">RNase H type-1 domain-containing protein</fullName>
    </recommendedName>
</protein>
<keyword evidence="2" id="KW-1185">Reference proteome</keyword>
<dbReference type="InterPro" id="IPR053151">
    <property type="entry name" value="RNase_H-like"/>
</dbReference>
<sequence>MKYYEEIMDAQEYEKCLSSNISNTDKVCRWISPDKSEVKLNTDGAYVDLGRGMVVGGVLRNCRRGWLMGFKNYIGSCSPLDVELWGALLGLNMAYAVMVIGRDWVVHCLYIGQEANDCAHVMDKATLDGDLVSLSVCILQTSCWFI</sequence>
<dbReference type="Proteomes" id="UP000008311">
    <property type="component" value="Unassembled WGS sequence"/>
</dbReference>